<evidence type="ECO:0000256" key="3">
    <source>
        <dbReference type="ARBA" id="ARBA00022759"/>
    </source>
</evidence>
<dbReference type="GO" id="GO:0004519">
    <property type="term" value="F:endonuclease activity"/>
    <property type="evidence" value="ECO:0007669"/>
    <property type="project" value="UniProtKB-KW"/>
</dbReference>
<dbReference type="eggNOG" id="arCOG01452">
    <property type="taxonomic scope" value="Archaea"/>
</dbReference>
<keyword evidence="8" id="KW-1185">Reference proteome</keyword>
<organism evidence="7 8">
    <name type="scientific">Pyrobaculum calidifontis (strain DSM 21063 / JCM 11548 / VA1)</name>
    <dbReference type="NCBI Taxonomy" id="410359"/>
    <lineage>
        <taxon>Archaea</taxon>
        <taxon>Thermoproteota</taxon>
        <taxon>Thermoprotei</taxon>
        <taxon>Thermoproteales</taxon>
        <taxon>Thermoproteaceae</taxon>
        <taxon>Pyrobaculum</taxon>
    </lineage>
</organism>
<keyword evidence="6" id="KW-0051">Antiviral defense</keyword>
<proteinExistence type="predicted"/>
<keyword evidence="5" id="KW-0460">Magnesium</keyword>
<dbReference type="InterPro" id="IPR002729">
    <property type="entry name" value="CRISPR-assoc_Cas1"/>
</dbReference>
<dbReference type="InterPro" id="IPR042211">
    <property type="entry name" value="CRISPR-assoc_Cas1_N"/>
</dbReference>
<evidence type="ECO:0000256" key="5">
    <source>
        <dbReference type="ARBA" id="ARBA00022842"/>
    </source>
</evidence>
<dbReference type="HOGENOM" id="CLU_1718278_0_0_2"/>
<dbReference type="AlphaFoldDB" id="A3MST3"/>
<dbReference type="EMBL" id="CP000561">
    <property type="protein sequence ID" value="ABO07700.1"/>
    <property type="molecule type" value="Genomic_DNA"/>
</dbReference>
<keyword evidence="2" id="KW-0479">Metal-binding</keyword>
<evidence type="ECO:0000313" key="7">
    <source>
        <dbReference type="EMBL" id="ABO07700.1"/>
    </source>
</evidence>
<dbReference type="KEGG" id="pcl:Pcal_0263"/>
<gene>
    <name evidence="7" type="ordered locus">Pcal_0263</name>
</gene>
<sequence>MRLGARTHVPSSRTAMELVIKSWGVYLGFSRGAVVIRQRGGGERRVPIYQVDRIWILTGGVAISSKLLRVCARVYRRGGVRRDAAGAGVSAEGNGAVSHWGRCEAYFDGRGFELARGIWECRLSVWGVGEVLCTMEGPCGGLMDAAGKCLGA</sequence>
<dbReference type="GO" id="GO:0046872">
    <property type="term" value="F:metal ion binding"/>
    <property type="evidence" value="ECO:0007669"/>
    <property type="project" value="UniProtKB-KW"/>
</dbReference>
<dbReference type="Proteomes" id="UP000001431">
    <property type="component" value="Chromosome"/>
</dbReference>
<reference evidence="7" key="1">
    <citation type="submission" date="2007-02" db="EMBL/GenBank/DDBJ databases">
        <title>Complete sequence of Pyrobaculum calidifontis JCM 11548.</title>
        <authorList>
            <consortium name="US DOE Joint Genome Institute"/>
            <person name="Copeland A."/>
            <person name="Lucas S."/>
            <person name="Lapidus A."/>
            <person name="Barry K."/>
            <person name="Glavina del Rio T."/>
            <person name="Dalin E."/>
            <person name="Tice H."/>
            <person name="Pitluck S."/>
            <person name="Chain P."/>
            <person name="Malfatti S."/>
            <person name="Shin M."/>
            <person name="Vergez L."/>
            <person name="Schmutz J."/>
            <person name="Larimer F."/>
            <person name="Land M."/>
            <person name="Hauser L."/>
            <person name="Kyrpides N."/>
            <person name="Mikhailova N."/>
            <person name="Cozen A.E."/>
            <person name="Fitz-Gibbon S.T."/>
            <person name="House C.H."/>
            <person name="Saltikov C."/>
            <person name="Lowe T.M."/>
            <person name="Richardson P."/>
        </authorList>
    </citation>
    <scope>NUCLEOTIDE SEQUENCE [LARGE SCALE GENOMIC DNA]</scope>
    <source>
        <strain evidence="7">JCM 11548</strain>
    </source>
</reference>
<keyword evidence="1" id="KW-0540">Nuclease</keyword>
<evidence type="ECO:0000256" key="6">
    <source>
        <dbReference type="ARBA" id="ARBA00023118"/>
    </source>
</evidence>
<evidence type="ECO:0000256" key="1">
    <source>
        <dbReference type="ARBA" id="ARBA00022722"/>
    </source>
</evidence>
<dbReference type="GO" id="GO:0003676">
    <property type="term" value="F:nucleic acid binding"/>
    <property type="evidence" value="ECO:0007669"/>
    <property type="project" value="InterPro"/>
</dbReference>
<evidence type="ECO:0000256" key="4">
    <source>
        <dbReference type="ARBA" id="ARBA00022801"/>
    </source>
</evidence>
<name>A3MST3_PYRCJ</name>
<evidence type="ECO:0000256" key="2">
    <source>
        <dbReference type="ARBA" id="ARBA00022723"/>
    </source>
</evidence>
<accession>A3MST3</accession>
<dbReference type="Pfam" id="PF01867">
    <property type="entry name" value="Cas_Cas1"/>
    <property type="match status" value="1"/>
</dbReference>
<evidence type="ECO:0000313" key="8">
    <source>
        <dbReference type="Proteomes" id="UP000001431"/>
    </source>
</evidence>
<dbReference type="GO" id="GO:0043571">
    <property type="term" value="P:maintenance of CRISPR repeat elements"/>
    <property type="evidence" value="ECO:0007669"/>
    <property type="project" value="InterPro"/>
</dbReference>
<dbReference type="Gene3D" id="3.100.10.20">
    <property type="entry name" value="CRISPR-associated endonuclease Cas1, N-terminal domain"/>
    <property type="match status" value="1"/>
</dbReference>
<keyword evidence="4" id="KW-0378">Hydrolase</keyword>
<dbReference type="GO" id="GO:0016787">
    <property type="term" value="F:hydrolase activity"/>
    <property type="evidence" value="ECO:0007669"/>
    <property type="project" value="UniProtKB-KW"/>
</dbReference>
<keyword evidence="3" id="KW-0255">Endonuclease</keyword>
<protein>
    <submittedName>
        <fullName evidence="7">Uncharacterized protein</fullName>
    </submittedName>
</protein>
<dbReference type="GO" id="GO:0051607">
    <property type="term" value="P:defense response to virus"/>
    <property type="evidence" value="ECO:0007669"/>
    <property type="project" value="UniProtKB-KW"/>
</dbReference>
<dbReference type="STRING" id="410359.Pcal_0263"/>